<dbReference type="Proteomes" id="UP000193900">
    <property type="component" value="Unassembled WGS sequence"/>
</dbReference>
<dbReference type="AlphaFoldDB" id="A0A1Y5TND1"/>
<feature type="domain" description="HTH gntR-type" evidence="4">
    <location>
        <begin position="36"/>
        <end position="104"/>
    </location>
</feature>
<evidence type="ECO:0000256" key="2">
    <source>
        <dbReference type="ARBA" id="ARBA00023125"/>
    </source>
</evidence>
<dbReference type="SUPFAM" id="SSF48008">
    <property type="entry name" value="GntR ligand-binding domain-like"/>
    <property type="match status" value="1"/>
</dbReference>
<evidence type="ECO:0000313" key="5">
    <source>
        <dbReference type="EMBL" id="SLN64439.1"/>
    </source>
</evidence>
<dbReference type="InterPro" id="IPR036390">
    <property type="entry name" value="WH_DNA-bd_sf"/>
</dbReference>
<keyword evidence="3" id="KW-0804">Transcription</keyword>
<dbReference type="InterPro" id="IPR000524">
    <property type="entry name" value="Tscrpt_reg_HTH_GntR"/>
</dbReference>
<sequence>MGGLASGPDAGGCVGSEARGDGAILGDKDISPIAKSGVSDMLVQQLLGFVTAGRLMAGDKLPSERELAERFDVSRPTVREALRALSVLGVLEIRHGGGAFVTALNAAELLGPLTFFLSLSDASVEQLYHARQLIEGEICALAANRVTPAELVRLSNLIDAQEKVRHDAGRYMQLDTEFHMVLGQIADNPFLARASQSLNVLGIEFRKLAAKTKATPTRSISDHKAILAALTAGDVEAARAAMVAHMIQVLTTTRAELELKDG</sequence>
<dbReference type="Gene3D" id="1.10.10.10">
    <property type="entry name" value="Winged helix-like DNA-binding domain superfamily/Winged helix DNA-binding domain"/>
    <property type="match status" value="1"/>
</dbReference>
<dbReference type="PRINTS" id="PR00035">
    <property type="entry name" value="HTHGNTR"/>
</dbReference>
<dbReference type="PANTHER" id="PTHR43537:SF5">
    <property type="entry name" value="UXU OPERON TRANSCRIPTIONAL REGULATOR"/>
    <property type="match status" value="1"/>
</dbReference>
<dbReference type="SUPFAM" id="SSF46785">
    <property type="entry name" value="Winged helix' DNA-binding domain"/>
    <property type="match status" value="1"/>
</dbReference>
<evidence type="ECO:0000259" key="4">
    <source>
        <dbReference type="PROSITE" id="PS50949"/>
    </source>
</evidence>
<dbReference type="Gene3D" id="1.20.120.530">
    <property type="entry name" value="GntR ligand-binding domain-like"/>
    <property type="match status" value="1"/>
</dbReference>
<name>A0A1Y5TND1_9RHOB</name>
<dbReference type="CDD" id="cd07377">
    <property type="entry name" value="WHTH_GntR"/>
    <property type="match status" value="1"/>
</dbReference>
<accession>A0A1Y5TND1</accession>
<dbReference type="Pfam" id="PF07729">
    <property type="entry name" value="FCD"/>
    <property type="match status" value="1"/>
</dbReference>
<proteinExistence type="predicted"/>
<dbReference type="InterPro" id="IPR036388">
    <property type="entry name" value="WH-like_DNA-bd_sf"/>
</dbReference>
<gene>
    <name evidence="5" type="primary">lutR_5</name>
    <name evidence="5" type="ORF">ROA7023_03015</name>
</gene>
<keyword evidence="6" id="KW-1185">Reference proteome</keyword>
<dbReference type="SMART" id="SM00895">
    <property type="entry name" value="FCD"/>
    <property type="match status" value="1"/>
</dbReference>
<organism evidence="5 6">
    <name type="scientific">Roseisalinus antarcticus</name>
    <dbReference type="NCBI Taxonomy" id="254357"/>
    <lineage>
        <taxon>Bacteria</taxon>
        <taxon>Pseudomonadati</taxon>
        <taxon>Pseudomonadota</taxon>
        <taxon>Alphaproteobacteria</taxon>
        <taxon>Rhodobacterales</taxon>
        <taxon>Roseobacteraceae</taxon>
        <taxon>Roseisalinus</taxon>
    </lineage>
</organism>
<dbReference type="InterPro" id="IPR011711">
    <property type="entry name" value="GntR_C"/>
</dbReference>
<dbReference type="SMART" id="SM00345">
    <property type="entry name" value="HTH_GNTR"/>
    <property type="match status" value="1"/>
</dbReference>
<evidence type="ECO:0000256" key="1">
    <source>
        <dbReference type="ARBA" id="ARBA00023015"/>
    </source>
</evidence>
<dbReference type="GO" id="GO:0003700">
    <property type="term" value="F:DNA-binding transcription factor activity"/>
    <property type="evidence" value="ECO:0007669"/>
    <property type="project" value="InterPro"/>
</dbReference>
<evidence type="ECO:0000256" key="3">
    <source>
        <dbReference type="ARBA" id="ARBA00023163"/>
    </source>
</evidence>
<dbReference type="PROSITE" id="PS50949">
    <property type="entry name" value="HTH_GNTR"/>
    <property type="match status" value="1"/>
</dbReference>
<keyword evidence="2" id="KW-0238">DNA-binding</keyword>
<protein>
    <submittedName>
        <fullName evidence="5">HTH-type transcriptional regulator LutR</fullName>
    </submittedName>
</protein>
<dbReference type="PANTHER" id="PTHR43537">
    <property type="entry name" value="TRANSCRIPTIONAL REGULATOR, GNTR FAMILY"/>
    <property type="match status" value="1"/>
</dbReference>
<reference evidence="5 6" key="1">
    <citation type="submission" date="2017-03" db="EMBL/GenBank/DDBJ databases">
        <authorList>
            <person name="Afonso C.L."/>
            <person name="Miller P.J."/>
            <person name="Scott M.A."/>
            <person name="Spackman E."/>
            <person name="Goraichik I."/>
            <person name="Dimitrov K.M."/>
            <person name="Suarez D.L."/>
            <person name="Swayne D.E."/>
        </authorList>
    </citation>
    <scope>NUCLEOTIDE SEQUENCE [LARGE SCALE GENOMIC DNA]</scope>
    <source>
        <strain evidence="5 6">CECT 7023</strain>
    </source>
</reference>
<dbReference type="EMBL" id="FWFZ01000017">
    <property type="protein sequence ID" value="SLN64439.1"/>
    <property type="molecule type" value="Genomic_DNA"/>
</dbReference>
<dbReference type="GO" id="GO:0003677">
    <property type="term" value="F:DNA binding"/>
    <property type="evidence" value="ECO:0007669"/>
    <property type="project" value="UniProtKB-KW"/>
</dbReference>
<keyword evidence="1" id="KW-0805">Transcription regulation</keyword>
<dbReference type="InterPro" id="IPR008920">
    <property type="entry name" value="TF_FadR/GntR_C"/>
</dbReference>
<evidence type="ECO:0000313" key="6">
    <source>
        <dbReference type="Proteomes" id="UP000193900"/>
    </source>
</evidence>
<dbReference type="Pfam" id="PF00392">
    <property type="entry name" value="GntR"/>
    <property type="match status" value="1"/>
</dbReference>